<sequence length="364" mass="40089">MENQRTILYDKHVALGAKIVPFGGFEMPVQYSSIKEEHRAVREAVGLFDVSHMGEVILEGESALESLQVLLTNDASKLEVGKAQYSLMCNESGGTVDDFLVYQLDVNKYMVIPNAANRERDRKWIEQHVRPGTTVTDVSDDYALLALQGPKAVDVLQSLTEVDVKSIDMFRFKADVEIAGAHAIVSRSGYTGEDGFEIYCDTKDAGTIWDALLETGQPEGILPCGLGARDTLRFEARLPLYGQEITETISPLEAKLGFAVKVNKDTDFIGKEALASEKENGPSRKLVGIEMLEKGIPRTDYPVYNQDEKRIGHITSGTQSPTLGKNLGLALVEADYAALGTEVIVGVRKRKLKASVVRTPFYKR</sequence>
<protein>
    <recommendedName>
        <fullName evidence="2 7">Aminomethyltransferase</fullName>
        <ecNumber evidence="2 7">2.1.2.10</ecNumber>
    </recommendedName>
    <alternativeName>
        <fullName evidence="5 7">Glycine cleavage system T protein</fullName>
    </alternativeName>
</protein>
<dbReference type="EMBL" id="JACHHJ010000001">
    <property type="protein sequence ID" value="MBB6448898.1"/>
    <property type="molecule type" value="Genomic_DNA"/>
</dbReference>
<evidence type="ECO:0000256" key="4">
    <source>
        <dbReference type="ARBA" id="ARBA00022679"/>
    </source>
</evidence>
<gene>
    <name evidence="7" type="primary">gcvT</name>
    <name evidence="11" type="ORF">HNR44_000847</name>
</gene>
<dbReference type="GO" id="GO:0019464">
    <property type="term" value="P:glycine decarboxylation via glycine cleavage system"/>
    <property type="evidence" value="ECO:0007669"/>
    <property type="project" value="UniProtKB-UniRule"/>
</dbReference>
<comment type="function">
    <text evidence="7">The glycine cleavage system catalyzes the degradation of glycine.</text>
</comment>
<dbReference type="SUPFAM" id="SSF103025">
    <property type="entry name" value="Folate-binding domain"/>
    <property type="match status" value="1"/>
</dbReference>
<dbReference type="InterPro" id="IPR022903">
    <property type="entry name" value="GcvT_bac"/>
</dbReference>
<evidence type="ECO:0000256" key="1">
    <source>
        <dbReference type="ARBA" id="ARBA00008609"/>
    </source>
</evidence>
<dbReference type="PANTHER" id="PTHR43757">
    <property type="entry name" value="AMINOMETHYLTRANSFERASE"/>
    <property type="match status" value="1"/>
</dbReference>
<dbReference type="Pfam" id="PF08669">
    <property type="entry name" value="GCV_T_C"/>
    <property type="match status" value="1"/>
</dbReference>
<dbReference type="GO" id="GO:0008168">
    <property type="term" value="F:methyltransferase activity"/>
    <property type="evidence" value="ECO:0007669"/>
    <property type="project" value="UniProtKB-KW"/>
</dbReference>
<comment type="similarity">
    <text evidence="1 7">Belongs to the GcvT family.</text>
</comment>
<evidence type="ECO:0000256" key="2">
    <source>
        <dbReference type="ARBA" id="ARBA00012616"/>
    </source>
</evidence>
<dbReference type="Gene3D" id="3.30.1360.120">
    <property type="entry name" value="Probable tRNA modification gtpase trme, domain 1"/>
    <property type="match status" value="1"/>
</dbReference>
<dbReference type="SUPFAM" id="SSF101790">
    <property type="entry name" value="Aminomethyltransferase beta-barrel domain"/>
    <property type="match status" value="1"/>
</dbReference>
<dbReference type="PIRSF" id="PIRSF006487">
    <property type="entry name" value="GcvT"/>
    <property type="match status" value="1"/>
</dbReference>
<dbReference type="AlphaFoldDB" id="A0A841Q0H0"/>
<evidence type="ECO:0000256" key="6">
    <source>
        <dbReference type="ARBA" id="ARBA00047665"/>
    </source>
</evidence>
<dbReference type="InterPro" id="IPR029043">
    <property type="entry name" value="GcvT/YgfZ_C"/>
</dbReference>
<dbReference type="GO" id="GO:0008483">
    <property type="term" value="F:transaminase activity"/>
    <property type="evidence" value="ECO:0007669"/>
    <property type="project" value="UniProtKB-KW"/>
</dbReference>
<dbReference type="NCBIfam" id="TIGR00528">
    <property type="entry name" value="gcvT"/>
    <property type="match status" value="1"/>
</dbReference>
<evidence type="ECO:0000313" key="11">
    <source>
        <dbReference type="EMBL" id="MBB6448898.1"/>
    </source>
</evidence>
<name>A0A841Q0H0_9BACL</name>
<keyword evidence="12" id="KW-1185">Reference proteome</keyword>
<evidence type="ECO:0000259" key="9">
    <source>
        <dbReference type="Pfam" id="PF01571"/>
    </source>
</evidence>
<dbReference type="InterPro" id="IPR006223">
    <property type="entry name" value="GcvT"/>
</dbReference>
<feature type="binding site" evidence="8">
    <location>
        <position position="197"/>
    </location>
    <ligand>
        <name>substrate</name>
    </ligand>
</feature>
<dbReference type="GO" id="GO:0005960">
    <property type="term" value="C:glycine cleavage complex"/>
    <property type="evidence" value="ECO:0007669"/>
    <property type="project" value="InterPro"/>
</dbReference>
<evidence type="ECO:0000313" key="12">
    <source>
        <dbReference type="Proteomes" id="UP000568839"/>
    </source>
</evidence>
<dbReference type="InterPro" id="IPR006222">
    <property type="entry name" value="GCVT_N"/>
</dbReference>
<comment type="subunit">
    <text evidence="7">The glycine cleavage system is composed of four proteins: P, T, L and H.</text>
</comment>
<dbReference type="HAMAP" id="MF_00259">
    <property type="entry name" value="GcvT"/>
    <property type="match status" value="1"/>
</dbReference>
<dbReference type="FunFam" id="4.10.1250.10:FF:000001">
    <property type="entry name" value="Aminomethyltransferase"/>
    <property type="match status" value="1"/>
</dbReference>
<organism evidence="11 12">
    <name type="scientific">Geomicrobium halophilum</name>
    <dbReference type="NCBI Taxonomy" id="549000"/>
    <lineage>
        <taxon>Bacteria</taxon>
        <taxon>Bacillati</taxon>
        <taxon>Bacillota</taxon>
        <taxon>Bacilli</taxon>
        <taxon>Bacillales</taxon>
        <taxon>Geomicrobium</taxon>
    </lineage>
</organism>
<keyword evidence="11" id="KW-0489">Methyltransferase</keyword>
<keyword evidence="3 7" id="KW-0032">Aminotransferase</keyword>
<reference evidence="11 12" key="1">
    <citation type="submission" date="2020-08" db="EMBL/GenBank/DDBJ databases">
        <title>Genomic Encyclopedia of Type Strains, Phase IV (KMG-IV): sequencing the most valuable type-strain genomes for metagenomic binning, comparative biology and taxonomic classification.</title>
        <authorList>
            <person name="Goeker M."/>
        </authorList>
    </citation>
    <scope>NUCLEOTIDE SEQUENCE [LARGE SCALE GENOMIC DNA]</scope>
    <source>
        <strain evidence="11 12">DSM 21769</strain>
    </source>
</reference>
<dbReference type="GO" id="GO:0004047">
    <property type="term" value="F:aminomethyltransferase activity"/>
    <property type="evidence" value="ECO:0007669"/>
    <property type="project" value="UniProtKB-UniRule"/>
</dbReference>
<dbReference type="EC" id="2.1.2.10" evidence="2 7"/>
<keyword evidence="4 7" id="KW-0808">Transferase</keyword>
<dbReference type="FunFam" id="2.40.30.110:FF:000003">
    <property type="entry name" value="Aminomethyltransferase"/>
    <property type="match status" value="1"/>
</dbReference>
<evidence type="ECO:0000256" key="5">
    <source>
        <dbReference type="ARBA" id="ARBA00031395"/>
    </source>
</evidence>
<dbReference type="InterPro" id="IPR027266">
    <property type="entry name" value="TrmE/GcvT-like"/>
</dbReference>
<dbReference type="GO" id="GO:0032259">
    <property type="term" value="P:methylation"/>
    <property type="evidence" value="ECO:0007669"/>
    <property type="project" value="UniProtKB-KW"/>
</dbReference>
<evidence type="ECO:0000256" key="8">
    <source>
        <dbReference type="PIRSR" id="PIRSR006487-1"/>
    </source>
</evidence>
<dbReference type="Gene3D" id="4.10.1250.10">
    <property type="entry name" value="Aminomethyltransferase fragment"/>
    <property type="match status" value="1"/>
</dbReference>
<dbReference type="Pfam" id="PF01571">
    <property type="entry name" value="GCV_T"/>
    <property type="match status" value="1"/>
</dbReference>
<comment type="caution">
    <text evidence="11">The sequence shown here is derived from an EMBL/GenBank/DDBJ whole genome shotgun (WGS) entry which is preliminary data.</text>
</comment>
<dbReference type="PANTHER" id="PTHR43757:SF2">
    <property type="entry name" value="AMINOMETHYLTRANSFERASE, MITOCHONDRIAL"/>
    <property type="match status" value="1"/>
</dbReference>
<dbReference type="Gene3D" id="3.30.70.1400">
    <property type="entry name" value="Aminomethyltransferase beta-barrel domains"/>
    <property type="match status" value="1"/>
</dbReference>
<feature type="domain" description="Aminomethyltransferase C-terminal" evidence="10">
    <location>
        <begin position="284"/>
        <end position="363"/>
    </location>
</feature>
<proteinExistence type="inferred from homology"/>
<dbReference type="Gene3D" id="2.40.30.110">
    <property type="entry name" value="Aminomethyltransferase beta-barrel domains"/>
    <property type="match status" value="1"/>
</dbReference>
<accession>A0A841Q0H0</accession>
<evidence type="ECO:0000256" key="7">
    <source>
        <dbReference type="HAMAP-Rule" id="MF_00259"/>
    </source>
</evidence>
<dbReference type="GO" id="GO:0005829">
    <property type="term" value="C:cytosol"/>
    <property type="evidence" value="ECO:0007669"/>
    <property type="project" value="TreeGrafter"/>
</dbReference>
<dbReference type="FunFam" id="3.30.70.1400:FF:000001">
    <property type="entry name" value="Aminomethyltransferase"/>
    <property type="match status" value="1"/>
</dbReference>
<comment type="catalytic activity">
    <reaction evidence="6 7">
        <text>N(6)-[(R)-S(8)-aminomethyldihydrolipoyl]-L-lysyl-[protein] + (6S)-5,6,7,8-tetrahydrofolate = N(6)-[(R)-dihydrolipoyl]-L-lysyl-[protein] + (6R)-5,10-methylene-5,6,7,8-tetrahydrofolate + NH4(+)</text>
        <dbReference type="Rhea" id="RHEA:16945"/>
        <dbReference type="Rhea" id="RHEA-COMP:10475"/>
        <dbReference type="Rhea" id="RHEA-COMP:10492"/>
        <dbReference type="ChEBI" id="CHEBI:15636"/>
        <dbReference type="ChEBI" id="CHEBI:28938"/>
        <dbReference type="ChEBI" id="CHEBI:57453"/>
        <dbReference type="ChEBI" id="CHEBI:83100"/>
        <dbReference type="ChEBI" id="CHEBI:83143"/>
        <dbReference type="EC" id="2.1.2.10"/>
    </reaction>
</comment>
<dbReference type="RefSeq" id="WP_184402836.1">
    <property type="nucleotide sequence ID" value="NZ_JACHHJ010000001.1"/>
</dbReference>
<dbReference type="NCBIfam" id="NF001567">
    <property type="entry name" value="PRK00389.1"/>
    <property type="match status" value="1"/>
</dbReference>
<evidence type="ECO:0000256" key="3">
    <source>
        <dbReference type="ARBA" id="ARBA00022576"/>
    </source>
</evidence>
<dbReference type="InterPro" id="IPR013977">
    <property type="entry name" value="GcvT_C"/>
</dbReference>
<feature type="domain" description="GCVT N-terminal" evidence="9">
    <location>
        <begin position="8"/>
        <end position="264"/>
    </location>
</feature>
<evidence type="ECO:0000259" key="10">
    <source>
        <dbReference type="Pfam" id="PF08669"/>
    </source>
</evidence>
<dbReference type="Proteomes" id="UP000568839">
    <property type="component" value="Unassembled WGS sequence"/>
</dbReference>
<dbReference type="InterPro" id="IPR028896">
    <property type="entry name" value="GcvT/YgfZ/DmdA"/>
</dbReference>